<gene>
    <name evidence="1" type="ORF">H8S07_00165</name>
</gene>
<proteinExistence type="predicted"/>
<dbReference type="Proteomes" id="UP000647235">
    <property type="component" value="Unassembled WGS sequence"/>
</dbReference>
<evidence type="ECO:0000313" key="1">
    <source>
        <dbReference type="EMBL" id="MBC5663705.1"/>
    </source>
</evidence>
<organism evidence="1 2">
    <name type="scientific">Dorea hominis</name>
    <dbReference type="NCBI Taxonomy" id="2763040"/>
    <lineage>
        <taxon>Bacteria</taxon>
        <taxon>Bacillati</taxon>
        <taxon>Bacillota</taxon>
        <taxon>Clostridia</taxon>
        <taxon>Lachnospirales</taxon>
        <taxon>Lachnospiraceae</taxon>
        <taxon>Dorea</taxon>
    </lineage>
</organism>
<reference evidence="1 2" key="1">
    <citation type="submission" date="2020-08" db="EMBL/GenBank/DDBJ databases">
        <title>Genome public.</title>
        <authorList>
            <person name="Liu C."/>
            <person name="Sun Q."/>
        </authorList>
    </citation>
    <scope>NUCLEOTIDE SEQUENCE [LARGE SCALE GENOMIC DNA]</scope>
    <source>
        <strain evidence="1 2">NSJ-36</strain>
    </source>
</reference>
<dbReference type="EMBL" id="JACOOY010000001">
    <property type="protein sequence ID" value="MBC5663705.1"/>
    <property type="molecule type" value="Genomic_DNA"/>
</dbReference>
<sequence length="107" mass="12371">MHIYKYLYVPEGLQKKKENLIKKLKNGKLLPGVYLITLASTDQNQLDIFPACIRRQKNYPEELPLVVGLTKDFEDALEIVEGITQEVYNETKGADIRSYILEKEREG</sequence>
<name>A0ABR7ET45_9FIRM</name>
<comment type="caution">
    <text evidence="1">The sequence shown here is derived from an EMBL/GenBank/DDBJ whole genome shotgun (WGS) entry which is preliminary data.</text>
</comment>
<evidence type="ECO:0000313" key="2">
    <source>
        <dbReference type="Proteomes" id="UP000647235"/>
    </source>
</evidence>
<accession>A0ABR7ET45</accession>
<keyword evidence="2" id="KW-1185">Reference proteome</keyword>
<dbReference type="RefSeq" id="WP_021860479.1">
    <property type="nucleotide sequence ID" value="NZ_JACOOY010000001.1"/>
</dbReference>
<protein>
    <submittedName>
        <fullName evidence="1">Uncharacterized protein</fullName>
    </submittedName>
</protein>